<organism evidence="7">
    <name type="scientific">Abortiporus biennis</name>
    <dbReference type="NCBI Taxonomy" id="137743"/>
    <lineage>
        <taxon>Eukaryota</taxon>
        <taxon>Fungi</taxon>
        <taxon>Dikarya</taxon>
        <taxon>Basidiomycota</taxon>
        <taxon>Agaricomycotina</taxon>
        <taxon>Agaricomycetes</taxon>
        <taxon>Polyporales</taxon>
        <taxon>Podoscyphaceae</taxon>
        <taxon>Abortiporus</taxon>
    </lineage>
</organism>
<dbReference type="InterPro" id="IPR006045">
    <property type="entry name" value="Cupin_1"/>
</dbReference>
<feature type="binding site" evidence="3">
    <location>
        <position position="345"/>
    </location>
    <ligand>
        <name>Mn(2+)</name>
        <dbReference type="ChEBI" id="CHEBI:29035"/>
        <label>2</label>
    </ligand>
</feature>
<reference evidence="7" key="1">
    <citation type="submission" date="2018-10" db="EMBL/GenBank/DDBJ databases">
        <title>Intracellular localization of oxalate oxidase in Abortiporus biennies cells.</title>
        <authorList>
            <person name="Janusz G."/>
            <person name="Graz M."/>
            <person name="Jarosz-Wilkolazka A."/>
        </authorList>
    </citation>
    <scope>NUCLEOTIDE SEQUENCE</scope>
</reference>
<dbReference type="CDD" id="cd20305">
    <property type="entry name" value="cupin_OxDC_C"/>
    <property type="match status" value="1"/>
</dbReference>
<dbReference type="InterPro" id="IPR017774">
    <property type="entry name" value="Bicupin_oxalate_deCO2ase/Oxase"/>
</dbReference>
<dbReference type="InterPro" id="IPR014710">
    <property type="entry name" value="RmlC-like_jellyroll"/>
</dbReference>
<dbReference type="EMBL" id="MK044747">
    <property type="protein sequence ID" value="QCO43797.1"/>
    <property type="molecule type" value="Genomic_DNA"/>
</dbReference>
<dbReference type="SUPFAM" id="SSF51182">
    <property type="entry name" value="RmlC-like cupins"/>
    <property type="match status" value="1"/>
</dbReference>
<feature type="region of interest" description="Disordered" evidence="4">
    <location>
        <begin position="25"/>
        <end position="61"/>
    </location>
</feature>
<feature type="chain" id="PRO_5020199058" evidence="5">
    <location>
        <begin position="23"/>
        <end position="448"/>
    </location>
</feature>
<feature type="active site" description="Proton donor" evidence="2">
    <location>
        <position position="398"/>
    </location>
</feature>
<dbReference type="InterPro" id="IPR051610">
    <property type="entry name" value="GPI/OXD"/>
</dbReference>
<keyword evidence="1 3" id="KW-0479">Metal-binding</keyword>
<feature type="binding site" evidence="3">
    <location>
        <position position="340"/>
    </location>
    <ligand>
        <name>Mn(2+)</name>
        <dbReference type="ChEBI" id="CHEBI:29035"/>
        <label>2</label>
    </ligand>
</feature>
<dbReference type="GO" id="GO:0046564">
    <property type="term" value="F:oxalate decarboxylase activity"/>
    <property type="evidence" value="ECO:0007669"/>
    <property type="project" value="UniProtKB-EC"/>
</dbReference>
<evidence type="ECO:0000256" key="3">
    <source>
        <dbReference type="PIRSR" id="PIRSR617774-2"/>
    </source>
</evidence>
<keyword evidence="3" id="KW-0464">Manganese</keyword>
<comment type="cofactor">
    <cofactor evidence="3">
        <name>Mn(2+)</name>
        <dbReference type="ChEBI" id="CHEBI:29035"/>
    </cofactor>
    <text evidence="3">Binds 2 manganese ions per subunit.</text>
</comment>
<keyword evidence="5" id="KW-0732">Signal</keyword>
<sequence>MKNPSLLNFVLCAVTLASLNNAAPTLNSVTSSSNPALTPTGTSTDSAPASSPTVPYASDDPNGIAWNVTTDTDPQPIRGSLGGTILGPQNIPLQQQNPDSSCTTDHRCRHCVRRSYELSHNRLQTGGWARQQNEQEMPIATSMAGVNMRLEPGAIRELHWHQTAEWAYQLSGTTQVTAVDQLGRNFVGNVNPGDLWYFPPGIPHSLQATNATEEGSEFLLIFPSGTFNEDDTFLLTDWMAHIPKEVIARNFQTSISAWNDIPGQELYIFPSEPPTTDVPPSDPQGQVPQPFAFNFSGVAPTQYSGGTAKIADSTTFSVSTEVAVAEITVEPGAMRELHWHPSQDEWGFYLEGYGRMTLFAAEGNAMTVDFEPGDISFAPATYGHYVENIGNTTLKFLEILMAAGSQDVSLAQWLALTPPALVKAHLDISDETIAHLNKTKQVVVGPSA</sequence>
<evidence type="ECO:0000256" key="2">
    <source>
        <dbReference type="PIRSR" id="PIRSR617774-1"/>
    </source>
</evidence>
<evidence type="ECO:0000256" key="1">
    <source>
        <dbReference type="ARBA" id="ARBA00022723"/>
    </source>
</evidence>
<name>A0A4P8DZS8_9APHY</name>
<feature type="binding site" evidence="3">
    <location>
        <position position="338"/>
    </location>
    <ligand>
        <name>Mn(2+)</name>
        <dbReference type="ChEBI" id="CHEBI:29035"/>
        <label>2</label>
    </ligand>
</feature>
<feature type="domain" description="Cupin type-1" evidence="6">
    <location>
        <begin position="293"/>
        <end position="434"/>
    </location>
</feature>
<dbReference type="GO" id="GO:0046872">
    <property type="term" value="F:metal ion binding"/>
    <property type="evidence" value="ECO:0007669"/>
    <property type="project" value="UniProtKB-KW"/>
</dbReference>
<evidence type="ECO:0000259" key="6">
    <source>
        <dbReference type="SMART" id="SM00835"/>
    </source>
</evidence>
<evidence type="ECO:0000256" key="5">
    <source>
        <dbReference type="SAM" id="SignalP"/>
    </source>
</evidence>
<feature type="binding site" evidence="3">
    <location>
        <position position="161"/>
    </location>
    <ligand>
        <name>Mn(2+)</name>
        <dbReference type="ChEBI" id="CHEBI:29035"/>
        <label>1</label>
    </ligand>
</feature>
<dbReference type="PANTHER" id="PTHR35848:SF9">
    <property type="entry name" value="SLL1358 PROTEIN"/>
    <property type="match status" value="1"/>
</dbReference>
<feature type="compositionally biased region" description="Low complexity" evidence="4">
    <location>
        <begin position="38"/>
        <end position="55"/>
    </location>
</feature>
<evidence type="ECO:0000256" key="4">
    <source>
        <dbReference type="SAM" id="MobiDB-lite"/>
    </source>
</evidence>
<dbReference type="AlphaFoldDB" id="A0A4P8DZS8"/>
<dbReference type="Gene3D" id="2.60.120.10">
    <property type="entry name" value="Jelly Rolls"/>
    <property type="match status" value="2"/>
</dbReference>
<evidence type="ECO:0000313" key="7">
    <source>
        <dbReference type="EMBL" id="QCO43797.1"/>
    </source>
</evidence>
<accession>A0A4P8DZS8</accession>
<dbReference type="GO" id="GO:0033609">
    <property type="term" value="P:oxalate metabolic process"/>
    <property type="evidence" value="ECO:0007669"/>
    <property type="project" value="InterPro"/>
</dbReference>
<feature type="binding site" evidence="3">
    <location>
        <position position="384"/>
    </location>
    <ligand>
        <name>Mn(2+)</name>
        <dbReference type="ChEBI" id="CHEBI:29035"/>
        <label>2</label>
    </ligand>
</feature>
<feature type="binding site" evidence="3">
    <location>
        <position position="204"/>
    </location>
    <ligand>
        <name>Mn(2+)</name>
        <dbReference type="ChEBI" id="CHEBI:29035"/>
        <label>1</label>
    </ligand>
</feature>
<dbReference type="InterPro" id="IPR011051">
    <property type="entry name" value="RmlC_Cupin_sf"/>
</dbReference>
<proteinExistence type="predicted"/>
<dbReference type="PANTHER" id="PTHR35848">
    <property type="entry name" value="OXALATE-BINDING PROTEIN"/>
    <property type="match status" value="1"/>
</dbReference>
<keyword evidence="7" id="KW-0456">Lyase</keyword>
<dbReference type="SMART" id="SM00835">
    <property type="entry name" value="Cupin_1"/>
    <property type="match status" value="2"/>
</dbReference>
<dbReference type="NCBIfam" id="TIGR03404">
    <property type="entry name" value="bicupin_oxalic"/>
    <property type="match status" value="1"/>
</dbReference>
<feature type="signal peptide" evidence="5">
    <location>
        <begin position="1"/>
        <end position="22"/>
    </location>
</feature>
<feature type="compositionally biased region" description="Polar residues" evidence="4">
    <location>
        <begin position="25"/>
        <end position="37"/>
    </location>
</feature>
<dbReference type="Pfam" id="PF00190">
    <property type="entry name" value="Cupin_1"/>
    <property type="match status" value="2"/>
</dbReference>
<feature type="binding site" evidence="3">
    <location>
        <position position="159"/>
    </location>
    <ligand>
        <name>Mn(2+)</name>
        <dbReference type="ChEBI" id="CHEBI:29035"/>
        <label>1</label>
    </ligand>
</feature>
<dbReference type="EC" id="4.1.1.2" evidence="7"/>
<protein>
    <submittedName>
        <fullName evidence="7">Oxalate decarboxylase</fullName>
        <ecNumber evidence="7">4.1.1.2</ecNumber>
    </submittedName>
</protein>
<feature type="binding site" evidence="3">
    <location>
        <position position="165"/>
    </location>
    <ligand>
        <name>Mn(2+)</name>
        <dbReference type="ChEBI" id="CHEBI:29035"/>
        <label>1</label>
    </ligand>
</feature>
<feature type="domain" description="Cupin type-1" evidence="6">
    <location>
        <begin position="116"/>
        <end position="259"/>
    </location>
</feature>
<dbReference type="CDD" id="cd20304">
    <property type="entry name" value="cupin_OxDC_N"/>
    <property type="match status" value="1"/>
</dbReference>